<dbReference type="PROSITE" id="PS00198">
    <property type="entry name" value="4FE4S_FER_1"/>
    <property type="match status" value="1"/>
</dbReference>
<evidence type="ECO:0000313" key="7">
    <source>
        <dbReference type="Proteomes" id="UP000886657"/>
    </source>
</evidence>
<gene>
    <name evidence="6" type="ORF">IPP58_16590</name>
</gene>
<dbReference type="PANTHER" id="PTHR43177:SF3">
    <property type="entry name" value="PROTEIN NRFC HOMOLOG"/>
    <property type="match status" value="1"/>
</dbReference>
<evidence type="ECO:0000259" key="5">
    <source>
        <dbReference type="PROSITE" id="PS51379"/>
    </source>
</evidence>
<dbReference type="Proteomes" id="UP000886657">
    <property type="component" value="Unassembled WGS sequence"/>
</dbReference>
<dbReference type="PROSITE" id="PS51379">
    <property type="entry name" value="4FE4S_FER_2"/>
    <property type="match status" value="3"/>
</dbReference>
<protein>
    <submittedName>
        <fullName evidence="6">4Fe-4S dicluster domain-containing protein</fullName>
    </submittedName>
</protein>
<evidence type="ECO:0000256" key="4">
    <source>
        <dbReference type="ARBA" id="ARBA00023014"/>
    </source>
</evidence>
<dbReference type="InterPro" id="IPR017896">
    <property type="entry name" value="4Fe4S_Fe-S-bd"/>
</dbReference>
<dbReference type="InterPro" id="IPR050954">
    <property type="entry name" value="ET_IronSulfur_Cluster-Binding"/>
</dbReference>
<feature type="domain" description="4Fe-4S ferredoxin-type" evidence="5">
    <location>
        <begin position="51"/>
        <end position="84"/>
    </location>
</feature>
<keyword evidence="3" id="KW-0408">Iron</keyword>
<dbReference type="EMBL" id="JADKIO010000013">
    <property type="protein sequence ID" value="MBK9798064.1"/>
    <property type="molecule type" value="Genomic_DNA"/>
</dbReference>
<keyword evidence="1" id="KW-0004">4Fe-4S</keyword>
<evidence type="ECO:0000256" key="2">
    <source>
        <dbReference type="ARBA" id="ARBA00022723"/>
    </source>
</evidence>
<reference evidence="6" key="1">
    <citation type="submission" date="2020-10" db="EMBL/GenBank/DDBJ databases">
        <title>Connecting structure to function with the recovery of over 1000 high-quality activated sludge metagenome-assembled genomes encoding full-length rRNA genes using long-read sequencing.</title>
        <authorList>
            <person name="Singleton C.M."/>
            <person name="Petriglieri F."/>
            <person name="Kristensen J.M."/>
            <person name="Kirkegaard R.H."/>
            <person name="Michaelsen T.Y."/>
            <person name="Andersen M.H."/>
            <person name="Karst S.M."/>
            <person name="Dueholm M.S."/>
            <person name="Nielsen P.H."/>
            <person name="Albertsen M."/>
        </authorList>
    </citation>
    <scope>NUCLEOTIDE SEQUENCE</scope>
    <source>
        <strain evidence="6">Skiv_18-Q3-R9-52_MAXAC.067</strain>
    </source>
</reference>
<evidence type="ECO:0000256" key="3">
    <source>
        <dbReference type="ARBA" id="ARBA00023004"/>
    </source>
</evidence>
<dbReference type="AlphaFoldDB" id="A0A9D7XMZ7"/>
<feature type="domain" description="4Fe-4S ferredoxin-type" evidence="5">
    <location>
        <begin position="85"/>
        <end position="114"/>
    </location>
</feature>
<evidence type="ECO:0000313" key="6">
    <source>
        <dbReference type="EMBL" id="MBK9798064.1"/>
    </source>
</evidence>
<sequence>MDIRKRRYALVIDSRKCINCKACVVACKAENGVPTGNFRNWINADRQGEYPKLRIDFTPEQCHHCEHPSCVRVCPTGASWQRKDGIVLVYEDDCIGCRYCMLACPYDARYFHEESGTVHKCTLCNHRVDKGEVPACVETCPSKVRVFGDLEDPAGRLHELLATRRHIVKEPQTGNGPQLYYLL</sequence>
<dbReference type="SUPFAM" id="SSF54862">
    <property type="entry name" value="4Fe-4S ferredoxins"/>
    <property type="match status" value="1"/>
</dbReference>
<dbReference type="Gene3D" id="3.30.70.20">
    <property type="match status" value="2"/>
</dbReference>
<keyword evidence="2" id="KW-0479">Metal-binding</keyword>
<dbReference type="GO" id="GO:0046872">
    <property type="term" value="F:metal ion binding"/>
    <property type="evidence" value="ECO:0007669"/>
    <property type="project" value="UniProtKB-KW"/>
</dbReference>
<dbReference type="PANTHER" id="PTHR43177">
    <property type="entry name" value="PROTEIN NRFC"/>
    <property type="match status" value="1"/>
</dbReference>
<feature type="domain" description="4Fe-4S ferredoxin-type" evidence="5">
    <location>
        <begin position="8"/>
        <end position="38"/>
    </location>
</feature>
<name>A0A9D7XMZ7_9BACT</name>
<proteinExistence type="predicted"/>
<organism evidence="6 7">
    <name type="scientific">Candidatus Geothrix skivensis</name>
    <dbReference type="NCBI Taxonomy" id="2954439"/>
    <lineage>
        <taxon>Bacteria</taxon>
        <taxon>Pseudomonadati</taxon>
        <taxon>Acidobacteriota</taxon>
        <taxon>Holophagae</taxon>
        <taxon>Holophagales</taxon>
        <taxon>Holophagaceae</taxon>
        <taxon>Geothrix</taxon>
    </lineage>
</organism>
<accession>A0A9D7XMZ7</accession>
<dbReference type="Pfam" id="PF13247">
    <property type="entry name" value="Fer4_11"/>
    <property type="match status" value="1"/>
</dbReference>
<dbReference type="CDD" id="cd10551">
    <property type="entry name" value="PsrB"/>
    <property type="match status" value="1"/>
</dbReference>
<dbReference type="GO" id="GO:0051539">
    <property type="term" value="F:4 iron, 4 sulfur cluster binding"/>
    <property type="evidence" value="ECO:0007669"/>
    <property type="project" value="UniProtKB-KW"/>
</dbReference>
<comment type="caution">
    <text evidence="6">The sequence shown here is derived from an EMBL/GenBank/DDBJ whole genome shotgun (WGS) entry which is preliminary data.</text>
</comment>
<evidence type="ECO:0000256" key="1">
    <source>
        <dbReference type="ARBA" id="ARBA00022485"/>
    </source>
</evidence>
<keyword evidence="4" id="KW-0411">Iron-sulfur</keyword>
<dbReference type="InterPro" id="IPR017900">
    <property type="entry name" value="4Fe4S_Fe_S_CS"/>
</dbReference>
<dbReference type="Pfam" id="PF12800">
    <property type="entry name" value="Fer4_4"/>
    <property type="match status" value="1"/>
</dbReference>